<dbReference type="AlphaFoldDB" id="A0A2T4B715"/>
<dbReference type="SUPFAM" id="SSF48403">
    <property type="entry name" value="Ankyrin repeat"/>
    <property type="match status" value="1"/>
</dbReference>
<dbReference type="Gene3D" id="3.40.50.300">
    <property type="entry name" value="P-loop containing nucleotide triphosphate hydrolases"/>
    <property type="match status" value="1"/>
</dbReference>
<dbReference type="OrthoDB" id="1577640at2759"/>
<evidence type="ECO:0000313" key="6">
    <source>
        <dbReference type="Proteomes" id="UP000241546"/>
    </source>
</evidence>
<reference evidence="6" key="1">
    <citation type="submission" date="2016-07" db="EMBL/GenBank/DDBJ databases">
        <title>Multiple horizontal gene transfer events from other fungi enriched the ability of initially mycotrophic Trichoderma (Ascomycota) to feed on dead plant biomass.</title>
        <authorList>
            <consortium name="DOE Joint Genome Institute"/>
            <person name="Atanasova L."/>
            <person name="Chenthamara K."/>
            <person name="Zhang J."/>
            <person name="Grujic M."/>
            <person name="Henrissat B."/>
            <person name="Kuo A."/>
            <person name="Aerts A."/>
            <person name="Salamov A."/>
            <person name="Lipzen A."/>
            <person name="Labutti K."/>
            <person name="Barry K."/>
            <person name="Miao Y."/>
            <person name="Rahimi M.J."/>
            <person name="Shen Q."/>
            <person name="Grigoriev I.V."/>
            <person name="Kubicek C.P."/>
            <person name="Druzhinina I.S."/>
        </authorList>
    </citation>
    <scope>NUCLEOTIDE SEQUENCE [LARGE SCALE GENOMIC DNA]</scope>
    <source>
        <strain evidence="6">TUCIM 6016</strain>
    </source>
</reference>
<dbReference type="InterPro" id="IPR035994">
    <property type="entry name" value="Nucleoside_phosphorylase_sf"/>
</dbReference>
<dbReference type="Gene3D" id="1.25.40.20">
    <property type="entry name" value="Ankyrin repeat-containing domain"/>
    <property type="match status" value="2"/>
</dbReference>
<dbReference type="SUPFAM" id="SSF53167">
    <property type="entry name" value="Purine and uridine phosphorylases"/>
    <property type="match status" value="1"/>
</dbReference>
<dbReference type="PANTHER" id="PTHR46082">
    <property type="entry name" value="ATP/GTP-BINDING PROTEIN-RELATED"/>
    <property type="match status" value="1"/>
</dbReference>
<dbReference type="RefSeq" id="XP_024748453.1">
    <property type="nucleotide sequence ID" value="XM_024895380.1"/>
</dbReference>
<dbReference type="InterPro" id="IPR053137">
    <property type="entry name" value="NLR-like"/>
</dbReference>
<dbReference type="PANTHER" id="PTHR46082:SF11">
    <property type="entry name" value="AAA+ ATPASE DOMAIN-CONTAINING PROTEIN-RELATED"/>
    <property type="match status" value="1"/>
</dbReference>
<proteinExistence type="predicted"/>
<dbReference type="GO" id="GO:0003824">
    <property type="term" value="F:catalytic activity"/>
    <property type="evidence" value="ECO:0007669"/>
    <property type="project" value="InterPro"/>
</dbReference>
<keyword evidence="6" id="KW-1185">Reference proteome</keyword>
<evidence type="ECO:0000256" key="2">
    <source>
        <dbReference type="PROSITE-ProRule" id="PRU00023"/>
    </source>
</evidence>
<dbReference type="EMBL" id="KZ680215">
    <property type="protein sequence ID" value="PTB65133.1"/>
    <property type="molecule type" value="Genomic_DNA"/>
</dbReference>
<dbReference type="PROSITE" id="PS50088">
    <property type="entry name" value="ANK_REPEAT"/>
    <property type="match status" value="2"/>
</dbReference>
<dbReference type="SUPFAM" id="SSF52540">
    <property type="entry name" value="P-loop containing nucleoside triphosphate hydrolases"/>
    <property type="match status" value="1"/>
</dbReference>
<evidence type="ECO:0000313" key="5">
    <source>
        <dbReference type="EMBL" id="PTB65133.1"/>
    </source>
</evidence>
<dbReference type="Proteomes" id="UP000241546">
    <property type="component" value="Unassembled WGS sequence"/>
</dbReference>
<gene>
    <name evidence="5" type="ORF">BBK36DRAFT_1169900</name>
</gene>
<organism evidence="5 6">
    <name type="scientific">Trichoderma citrinoviride</name>
    <dbReference type="NCBI Taxonomy" id="58853"/>
    <lineage>
        <taxon>Eukaryota</taxon>
        <taxon>Fungi</taxon>
        <taxon>Dikarya</taxon>
        <taxon>Ascomycota</taxon>
        <taxon>Pezizomycotina</taxon>
        <taxon>Sordariomycetes</taxon>
        <taxon>Hypocreomycetidae</taxon>
        <taxon>Hypocreales</taxon>
        <taxon>Hypocreaceae</taxon>
        <taxon>Trichoderma</taxon>
    </lineage>
</organism>
<evidence type="ECO:0000259" key="4">
    <source>
        <dbReference type="Pfam" id="PF24883"/>
    </source>
</evidence>
<protein>
    <submittedName>
        <fullName evidence="5">Uncharacterized protein</fullName>
    </submittedName>
</protein>
<dbReference type="PROSITE" id="PS50297">
    <property type="entry name" value="ANK_REP_REGION"/>
    <property type="match status" value="2"/>
</dbReference>
<feature type="domain" description="Nephrocystin 3-like N-terminal" evidence="4">
    <location>
        <begin position="396"/>
        <end position="560"/>
    </location>
</feature>
<dbReference type="Pfam" id="PF24883">
    <property type="entry name" value="NPHP3_N"/>
    <property type="match status" value="1"/>
</dbReference>
<evidence type="ECO:0000256" key="1">
    <source>
        <dbReference type="ARBA" id="ARBA00022737"/>
    </source>
</evidence>
<evidence type="ECO:0000259" key="3">
    <source>
        <dbReference type="Pfam" id="PF22939"/>
    </source>
</evidence>
<sequence>MLKHEDYTVGWICGITTEYVAAQSFLDERHDGPEDVSTNDSNDYTLGTMGKHNVVIAVLPDGEYGIASAAAAARDMLHTFPNVRISLLVGIGGGAPSKKHDIRLGDVVVSIPSSKATGSVLHYGFSKTMQNQNFETIGYLNLPPTVLRSAANGLKASYESDGHQIQEAIDSILHKKSKLRKKYSRPDPSSDRLYQSDVVHPLSDDDDISCASVCGSNPANWVRRSKRSEEDDDPAIHYGLIASASQLVRDATIRDTLAREKDILCFETEAAGLMNRFPCLVIRGICDYSDTHADTAWQGYAAMTAAAYTKDLLSRIPVSKVQAERKIGEILSGMYRRDYLYLSCSFINSQVIGVEEGVNKLLHIQHDRYEEEILNWLSPINYASTQIDHIARRQPGTGQWFLGSAEYQTWLKGDRLTLFCPGIPGAGKTMITAIVIDDIYNRFHNDTTVGIAYLYCDYRRQYEQTIEELLLSLVKQLAQRQATVLNEVPELCSKYPTEPKSLSLDHILILLHSVSKLFSRVFVIVDALDECRADGCRTKLLDAIFNLQVTERTNIFLTARFIPDILNIFKESATLEIRAQDEDVQQFITNQITKLPSFVLSDADLQNEIKTIIAKAVDGMFLLAALHMDALCQEPTVGHIELALKSLPRGLDEMYTRAMIRVKSQGVGAQDLAMKILAWVIHARRALSLAELQHAVAVEPGKPELNCKFIPSSDVIRTICAGLITIDNESNAVRLVHHTTQEYFEKAREMWSLNDQSIIATACIAYLSLSTFESGCCPTDAAYASRLQENPLYMYAARHWGHHICESWAGYDGAMEFLQCNAKMEAASQALMVDWPFTMPSYTNSQSFPTDMTGLHLAAYFGLEGAVKALLASHDPDAHNSYERTPLSYAAESGHTAVAQLLLDTRRVDVNSMDCLGEAPLHRATYDGHEAVVKLLLRQTGIIADHEGKYEGRTPLSFAAGEGHEAVVELLLAKGEGLDVNSQDSRGQTAIMLAAKNGHEAVVRLLRAAEGINVNSEDCDGHTACMLAAEKGHTAVVRVLLEVDGIKANTEDWVEGDESDEDYVVLRARSLQRISHM</sequence>
<dbReference type="InterPro" id="IPR036770">
    <property type="entry name" value="Ankyrin_rpt-contain_sf"/>
</dbReference>
<feature type="domain" description="GPI inositol-deacylase winged helix" evidence="3">
    <location>
        <begin position="664"/>
        <end position="745"/>
    </location>
</feature>
<dbReference type="Gene3D" id="3.40.50.1580">
    <property type="entry name" value="Nucleoside phosphorylase domain"/>
    <property type="match status" value="1"/>
</dbReference>
<dbReference type="Pfam" id="PF12796">
    <property type="entry name" value="Ank_2"/>
    <property type="match status" value="2"/>
</dbReference>
<dbReference type="InterPro" id="IPR027417">
    <property type="entry name" value="P-loop_NTPase"/>
</dbReference>
<name>A0A2T4B715_9HYPO</name>
<dbReference type="InterPro" id="IPR002110">
    <property type="entry name" value="Ankyrin_rpt"/>
</dbReference>
<dbReference type="InterPro" id="IPR054471">
    <property type="entry name" value="GPIID_WHD"/>
</dbReference>
<dbReference type="GO" id="GO:0009116">
    <property type="term" value="P:nucleoside metabolic process"/>
    <property type="evidence" value="ECO:0007669"/>
    <property type="project" value="InterPro"/>
</dbReference>
<dbReference type="GeneID" id="36603498"/>
<keyword evidence="1" id="KW-0677">Repeat</keyword>
<feature type="repeat" description="ANK" evidence="2">
    <location>
        <begin position="916"/>
        <end position="938"/>
    </location>
</feature>
<feature type="repeat" description="ANK" evidence="2">
    <location>
        <begin position="951"/>
        <end position="983"/>
    </location>
</feature>
<dbReference type="InterPro" id="IPR056884">
    <property type="entry name" value="NPHP3-like_N"/>
</dbReference>
<dbReference type="SMART" id="SM00248">
    <property type="entry name" value="ANK"/>
    <property type="match status" value="6"/>
</dbReference>
<accession>A0A2T4B715</accession>
<dbReference type="Pfam" id="PF22939">
    <property type="entry name" value="WHD_GPIID"/>
    <property type="match status" value="1"/>
</dbReference>
<keyword evidence="2" id="KW-0040">ANK repeat</keyword>